<feature type="domain" description="Calcineurin-like phosphoesterase" evidence="2">
    <location>
        <begin position="144"/>
        <end position="342"/>
    </location>
</feature>
<evidence type="ECO:0000256" key="1">
    <source>
        <dbReference type="ARBA" id="ARBA00022729"/>
    </source>
</evidence>
<dbReference type="Pfam" id="PF00149">
    <property type="entry name" value="Metallophos"/>
    <property type="match status" value="1"/>
</dbReference>
<evidence type="ECO:0000259" key="3">
    <source>
        <dbReference type="Pfam" id="PF16656"/>
    </source>
</evidence>
<dbReference type="Pfam" id="PF16656">
    <property type="entry name" value="Pur_ac_phosph_N"/>
    <property type="match status" value="1"/>
</dbReference>
<dbReference type="Proteomes" id="UP000075683">
    <property type="component" value="Unassembled WGS sequence"/>
</dbReference>
<name>A0A150MDV3_9BACI</name>
<sequence>MSRKGKYFLATLLIAAVFSLAVFAFMEKKAVNRAAESGYEATDIALGVGSDETEVNLSWYTPETSVPGVIQIAEKSFMKGSEFPVDRAKTVKALLSSASPGFSSHKGTVTGLDSSAEYVYRLGDGKGKWTGPFTFQTGRGDAFTFLFVSDPQIGASGDSASDAAGWEDTLKKAYRSFPDTSFVICAGDQVDDPYNEEQYADYFSPGLLKQIPFATAVGNHDASELYRYHFHVPNESSFGRTSAGGDYWFAYGDALFMVLNTNKKDGEGKAAVRNVGEHIAFMKETLEKNQNAKWKFVVFHHSIYSAANHSQDRDIIRLRRDLVPALDALGIDVVFMGHDHSYVRTFPMKGNQPLPVQRTDGRGRVVDPPGTVYFTANSASGSKYYDLVRGENENYAAAKSQLYTPAFSVARVTPETFEIGTFRTDTMEVIDSYAIVKK</sequence>
<dbReference type="SUPFAM" id="SSF49363">
    <property type="entry name" value="Purple acid phosphatase, N-terminal domain"/>
    <property type="match status" value="1"/>
</dbReference>
<dbReference type="RefSeq" id="WP_061567935.1">
    <property type="nucleotide sequence ID" value="NZ_LQYT01000009.1"/>
</dbReference>
<dbReference type="InterPro" id="IPR029052">
    <property type="entry name" value="Metallo-depent_PP-like"/>
</dbReference>
<dbReference type="InterPro" id="IPR015914">
    <property type="entry name" value="PAPs_N"/>
</dbReference>
<reference evidence="4 5" key="1">
    <citation type="submission" date="2016-01" db="EMBL/GenBank/DDBJ databases">
        <title>Draft Genome Sequences of Seven Thermophilic Sporeformers Isolated from Foods.</title>
        <authorList>
            <person name="Berendsen E.M."/>
            <person name="Wells-Bennik M.H."/>
            <person name="Krawcyk A.O."/>
            <person name="De Jong A."/>
            <person name="Holsappel S."/>
            <person name="Eijlander R.T."/>
            <person name="Kuipers O.P."/>
        </authorList>
    </citation>
    <scope>NUCLEOTIDE SEQUENCE [LARGE SCALE GENOMIC DNA]</scope>
    <source>
        <strain evidence="4 5">B4135</strain>
    </source>
</reference>
<evidence type="ECO:0000313" key="4">
    <source>
        <dbReference type="EMBL" id="KYD22633.1"/>
    </source>
</evidence>
<dbReference type="GO" id="GO:0003993">
    <property type="term" value="F:acid phosphatase activity"/>
    <property type="evidence" value="ECO:0007669"/>
    <property type="project" value="InterPro"/>
</dbReference>
<dbReference type="PATRIC" id="fig|301148.3.peg.80"/>
<proteinExistence type="predicted"/>
<organism evidence="4 5">
    <name type="scientific">Caldibacillus debilis</name>
    <dbReference type="NCBI Taxonomy" id="301148"/>
    <lineage>
        <taxon>Bacteria</taxon>
        <taxon>Bacillati</taxon>
        <taxon>Bacillota</taxon>
        <taxon>Bacilli</taxon>
        <taxon>Bacillales</taxon>
        <taxon>Bacillaceae</taxon>
        <taxon>Caldibacillus</taxon>
    </lineage>
</organism>
<dbReference type="STRING" id="301148.B4135_1116"/>
<dbReference type="EMBL" id="LQYT01000009">
    <property type="protein sequence ID" value="KYD22633.1"/>
    <property type="molecule type" value="Genomic_DNA"/>
</dbReference>
<dbReference type="InterPro" id="IPR008963">
    <property type="entry name" value="Purple_acid_Pase-like_N"/>
</dbReference>
<dbReference type="Gene3D" id="2.60.40.380">
    <property type="entry name" value="Purple acid phosphatase-like, N-terminal"/>
    <property type="match status" value="1"/>
</dbReference>
<gene>
    <name evidence="4" type="ORF">B4135_1116</name>
</gene>
<accession>A0A150MDV3</accession>
<dbReference type="GO" id="GO:0046872">
    <property type="term" value="F:metal ion binding"/>
    <property type="evidence" value="ECO:0007669"/>
    <property type="project" value="InterPro"/>
</dbReference>
<evidence type="ECO:0008006" key="6">
    <source>
        <dbReference type="Google" id="ProtNLM"/>
    </source>
</evidence>
<keyword evidence="1" id="KW-0732">Signal</keyword>
<dbReference type="PANTHER" id="PTHR45867:SF3">
    <property type="entry name" value="ACID PHOSPHATASE TYPE 7"/>
    <property type="match status" value="1"/>
</dbReference>
<evidence type="ECO:0000313" key="5">
    <source>
        <dbReference type="Proteomes" id="UP000075683"/>
    </source>
</evidence>
<feature type="domain" description="Purple acid phosphatase N-terminal" evidence="3">
    <location>
        <begin position="44"/>
        <end position="137"/>
    </location>
</feature>
<dbReference type="AlphaFoldDB" id="A0A150MDV3"/>
<dbReference type="PANTHER" id="PTHR45867">
    <property type="entry name" value="PURPLE ACID PHOSPHATASE"/>
    <property type="match status" value="1"/>
</dbReference>
<evidence type="ECO:0000259" key="2">
    <source>
        <dbReference type="Pfam" id="PF00149"/>
    </source>
</evidence>
<dbReference type="InterPro" id="IPR004843">
    <property type="entry name" value="Calcineurin-like_PHP"/>
</dbReference>
<dbReference type="Gene3D" id="3.60.21.10">
    <property type="match status" value="1"/>
</dbReference>
<comment type="caution">
    <text evidence="4">The sequence shown here is derived from an EMBL/GenBank/DDBJ whole genome shotgun (WGS) entry which is preliminary data.</text>
</comment>
<protein>
    <recommendedName>
        <fullName evidence="6">Metallophosphoesterase</fullName>
    </recommendedName>
</protein>
<dbReference type="OrthoDB" id="9809781at2"/>
<dbReference type="SUPFAM" id="SSF56300">
    <property type="entry name" value="Metallo-dependent phosphatases"/>
    <property type="match status" value="1"/>
</dbReference>